<dbReference type="PANTHER" id="PTHR23310">
    <property type="entry name" value="ACYL-COA-BINDING PROTEIN, ACBP"/>
    <property type="match status" value="1"/>
</dbReference>
<dbReference type="InterPro" id="IPR035984">
    <property type="entry name" value="Acyl-CoA-binding_sf"/>
</dbReference>
<dbReference type="Gene3D" id="1.20.80.10">
    <property type="match status" value="2"/>
</dbReference>
<dbReference type="EMBL" id="CAUOFW020001358">
    <property type="protein sequence ID" value="CAK9144022.1"/>
    <property type="molecule type" value="Genomic_DNA"/>
</dbReference>
<dbReference type="PROSITE" id="PS51228">
    <property type="entry name" value="ACB_2"/>
    <property type="match status" value="1"/>
</dbReference>
<keyword evidence="5" id="KW-1185">Reference proteome</keyword>
<reference evidence="4 5" key="1">
    <citation type="submission" date="2024-02" db="EMBL/GenBank/DDBJ databases">
        <authorList>
            <person name="Vignale AGUSTIN F."/>
            <person name="Sosa J E."/>
            <person name="Modenutti C."/>
        </authorList>
    </citation>
    <scope>NUCLEOTIDE SEQUENCE [LARGE SCALE GENOMIC DNA]</scope>
</reference>
<dbReference type="AlphaFoldDB" id="A0ABC8RGT7"/>
<keyword evidence="2" id="KW-0446">Lipid-binding</keyword>
<protein>
    <recommendedName>
        <fullName evidence="3">ACB domain-containing protein</fullName>
    </recommendedName>
</protein>
<evidence type="ECO:0000259" key="3">
    <source>
        <dbReference type="PROSITE" id="PS51228"/>
    </source>
</evidence>
<evidence type="ECO:0000313" key="4">
    <source>
        <dbReference type="EMBL" id="CAK9144022.1"/>
    </source>
</evidence>
<accession>A0ABC8RGT7</accession>
<dbReference type="InterPro" id="IPR014352">
    <property type="entry name" value="FERM/acyl-CoA-bd_prot_sf"/>
</dbReference>
<dbReference type="Proteomes" id="UP001642360">
    <property type="component" value="Unassembled WGS sequence"/>
</dbReference>
<evidence type="ECO:0000256" key="1">
    <source>
        <dbReference type="ARBA" id="ARBA00005567"/>
    </source>
</evidence>
<dbReference type="Pfam" id="PF00887">
    <property type="entry name" value="ACBP"/>
    <property type="match status" value="1"/>
</dbReference>
<proteinExistence type="inferred from homology"/>
<dbReference type="InterPro" id="IPR000582">
    <property type="entry name" value="Acyl-CoA-binding_protein"/>
</dbReference>
<dbReference type="SUPFAM" id="SSF47027">
    <property type="entry name" value="Acyl-CoA binding protein"/>
    <property type="match status" value="2"/>
</dbReference>
<feature type="domain" description="ACB" evidence="3">
    <location>
        <begin position="403"/>
        <end position="483"/>
    </location>
</feature>
<evidence type="ECO:0000313" key="5">
    <source>
        <dbReference type="Proteomes" id="UP001642360"/>
    </source>
</evidence>
<gene>
    <name evidence="4" type="ORF">ILEXP_LOCUS11763</name>
</gene>
<organism evidence="4 5">
    <name type="scientific">Ilex paraguariensis</name>
    <name type="common">yerba mate</name>
    <dbReference type="NCBI Taxonomy" id="185542"/>
    <lineage>
        <taxon>Eukaryota</taxon>
        <taxon>Viridiplantae</taxon>
        <taxon>Streptophyta</taxon>
        <taxon>Embryophyta</taxon>
        <taxon>Tracheophyta</taxon>
        <taxon>Spermatophyta</taxon>
        <taxon>Magnoliopsida</taxon>
        <taxon>eudicotyledons</taxon>
        <taxon>Gunneridae</taxon>
        <taxon>Pentapetalae</taxon>
        <taxon>asterids</taxon>
        <taxon>campanulids</taxon>
        <taxon>Aquifoliales</taxon>
        <taxon>Aquifoliaceae</taxon>
        <taxon>Ilex</taxon>
    </lineage>
</organism>
<comment type="similarity">
    <text evidence="1">Belongs to the ACBP family.</text>
</comment>
<evidence type="ECO:0000256" key="2">
    <source>
        <dbReference type="ARBA" id="ARBA00023121"/>
    </source>
</evidence>
<name>A0ABC8RGT7_9AQUA</name>
<comment type="caution">
    <text evidence="4">The sequence shown here is derived from an EMBL/GenBank/DDBJ whole genome shotgun (WGS) entry which is preliminary data.</text>
</comment>
<dbReference type="PANTHER" id="PTHR23310:SF105">
    <property type="entry name" value="ACYL-COA-BINDING DOMAIN-CONTAINING PROTEIN 5"/>
    <property type="match status" value="1"/>
</dbReference>
<sequence length="483" mass="53034">MEIFFELLFTVGLSVLVSFILAELLSMMSSSGVAADDVVLGSRMDVVEKRVFHPQKQDQNLVVCDFESEKNVGLFGGVGKFNDREDSEFQAICDNEEVSREVGVLGFEKKSTEVKDGEIDTREVKKDKVSVGGDDVEQKVVDGSSMTATFREIEVETGSLVEQSPERLDFREIEVGLIKGVRENENDGVKSSDVDGYDGSFDDWEGIERTELEKRFGAAVVFVGSKSSAALVSGLDSDVRLLLSGLQKVALEGPCLKPQPMALKVSARVGKFNDREDSEFQAICDNEEVSREVGVLGFEKKSTEVKDGEIDTREVKKDKVSVGGDDVEQKVVDGSSMTATFREIEVETGSLVEQSPERLDFREIEVGLIKGVRENENDGVKSSDVDGYDGSFDDWEGIERTELEKRFGAAVVFVGSKSSAALVSGLDSDVRLLLYGLQKVALDGPCLKPQPMALKVSARAKWVGTREWKELDAQELDFFGDIT</sequence>
<dbReference type="GO" id="GO:0000062">
    <property type="term" value="F:fatty-acyl-CoA binding"/>
    <property type="evidence" value="ECO:0007669"/>
    <property type="project" value="UniProtKB-ARBA"/>
</dbReference>